<dbReference type="PANTHER" id="PTHR43690:SF18">
    <property type="entry name" value="INSULIN-DEGRADING ENZYME-RELATED"/>
    <property type="match status" value="1"/>
</dbReference>
<protein>
    <submittedName>
        <fullName evidence="12">BZ3500_MvSof-1268-A1-R1_Chr8-1g09784 protein</fullName>
    </submittedName>
</protein>
<dbReference type="GO" id="GO:0005739">
    <property type="term" value="C:mitochondrion"/>
    <property type="evidence" value="ECO:0007669"/>
    <property type="project" value="TreeGrafter"/>
</dbReference>
<dbReference type="Pfam" id="PF05193">
    <property type="entry name" value="Peptidase_M16_C"/>
    <property type="match status" value="1"/>
</dbReference>
<feature type="compositionally biased region" description="Low complexity" evidence="7">
    <location>
        <begin position="15"/>
        <end position="45"/>
    </location>
</feature>
<reference evidence="13" key="1">
    <citation type="submission" date="2016-10" db="EMBL/GenBank/DDBJ databases">
        <authorList>
            <person name="Jeantristanb JTB J.-T."/>
            <person name="Ricardo R."/>
        </authorList>
    </citation>
    <scope>NUCLEOTIDE SEQUENCE [LARGE SCALE GENOMIC DNA]</scope>
</reference>
<dbReference type="FunFam" id="3.30.830.10:FF:000003">
    <property type="entry name" value="Insulin-degrading enzyme"/>
    <property type="match status" value="1"/>
</dbReference>
<evidence type="ECO:0000256" key="3">
    <source>
        <dbReference type="ARBA" id="ARBA00022723"/>
    </source>
</evidence>
<dbReference type="AlphaFoldDB" id="A0A2X0LR78"/>
<dbReference type="PANTHER" id="PTHR43690">
    <property type="entry name" value="NARDILYSIN"/>
    <property type="match status" value="1"/>
</dbReference>
<dbReference type="Pfam" id="PF22456">
    <property type="entry name" value="PqqF-like_C_4"/>
    <property type="match status" value="1"/>
</dbReference>
<feature type="domain" description="Peptidase M16 N-terminal" evidence="8">
    <location>
        <begin position="279"/>
        <end position="367"/>
    </location>
</feature>
<dbReference type="Gene3D" id="3.30.830.10">
    <property type="entry name" value="Metalloenzyme, LuxS/M16 peptidase-like"/>
    <property type="match status" value="4"/>
</dbReference>
<evidence type="ECO:0000256" key="4">
    <source>
        <dbReference type="ARBA" id="ARBA00022801"/>
    </source>
</evidence>
<dbReference type="OrthoDB" id="952271at2759"/>
<dbReference type="Pfam" id="PF00675">
    <property type="entry name" value="Peptidase_M16"/>
    <property type="match status" value="2"/>
</dbReference>
<keyword evidence="6" id="KW-0482">Metalloprotease</keyword>
<evidence type="ECO:0000259" key="8">
    <source>
        <dbReference type="Pfam" id="PF00675"/>
    </source>
</evidence>
<evidence type="ECO:0000313" key="13">
    <source>
        <dbReference type="Proteomes" id="UP000249723"/>
    </source>
</evidence>
<dbReference type="SUPFAM" id="SSF63411">
    <property type="entry name" value="LuxS/MPP-like metallohydrolase"/>
    <property type="match status" value="4"/>
</dbReference>
<feature type="region of interest" description="Disordered" evidence="7">
    <location>
        <begin position="106"/>
        <end position="134"/>
    </location>
</feature>
<dbReference type="InterPro" id="IPR050626">
    <property type="entry name" value="Peptidase_M16"/>
</dbReference>
<dbReference type="InterPro" id="IPR054734">
    <property type="entry name" value="PqqF-like_C_4"/>
</dbReference>
<dbReference type="FunFam" id="3.30.830.10:FF:000005">
    <property type="entry name" value="nardilysin isoform X1"/>
    <property type="match status" value="1"/>
</dbReference>
<feature type="domain" description="Peptidase M16 N-terminal" evidence="8">
    <location>
        <begin position="211"/>
        <end position="257"/>
    </location>
</feature>
<dbReference type="InterPro" id="IPR032632">
    <property type="entry name" value="Peptidase_M16_M"/>
</dbReference>
<dbReference type="STRING" id="289078.A0A2X0LR78"/>
<keyword evidence="4" id="KW-0378">Hydrolase</keyword>
<keyword evidence="5" id="KW-0862">Zinc</keyword>
<feature type="domain" description="Peptidase M16 middle/third" evidence="10">
    <location>
        <begin position="581"/>
        <end position="866"/>
    </location>
</feature>
<dbReference type="GO" id="GO:0043171">
    <property type="term" value="P:peptide catabolic process"/>
    <property type="evidence" value="ECO:0007669"/>
    <property type="project" value="TreeGrafter"/>
</dbReference>
<dbReference type="GO" id="GO:0046872">
    <property type="term" value="F:metal ion binding"/>
    <property type="evidence" value="ECO:0007669"/>
    <property type="project" value="UniProtKB-KW"/>
</dbReference>
<dbReference type="EMBL" id="FMWP01000087">
    <property type="protein sequence ID" value="SCZ95767.1"/>
    <property type="molecule type" value="Genomic_DNA"/>
</dbReference>
<feature type="compositionally biased region" description="Polar residues" evidence="7">
    <location>
        <begin position="106"/>
        <end position="127"/>
    </location>
</feature>
<dbReference type="InterPro" id="IPR007863">
    <property type="entry name" value="Peptidase_M16_C"/>
</dbReference>
<dbReference type="PROSITE" id="PS00143">
    <property type="entry name" value="INSULINASE"/>
    <property type="match status" value="1"/>
</dbReference>
<dbReference type="GO" id="GO:0005829">
    <property type="term" value="C:cytosol"/>
    <property type="evidence" value="ECO:0007669"/>
    <property type="project" value="TreeGrafter"/>
</dbReference>
<keyword evidence="13" id="KW-1185">Reference proteome</keyword>
<evidence type="ECO:0000313" key="12">
    <source>
        <dbReference type="EMBL" id="SCZ95767.1"/>
    </source>
</evidence>
<accession>A0A2X0LR78</accession>
<evidence type="ECO:0000256" key="5">
    <source>
        <dbReference type="ARBA" id="ARBA00022833"/>
    </source>
</evidence>
<dbReference type="Pfam" id="PF16187">
    <property type="entry name" value="Peptidase_M16_M"/>
    <property type="match status" value="1"/>
</dbReference>
<organism evidence="12 13">
    <name type="scientific">Microbotryum saponariae</name>
    <dbReference type="NCBI Taxonomy" id="289078"/>
    <lineage>
        <taxon>Eukaryota</taxon>
        <taxon>Fungi</taxon>
        <taxon>Dikarya</taxon>
        <taxon>Basidiomycota</taxon>
        <taxon>Pucciniomycotina</taxon>
        <taxon>Microbotryomycetes</taxon>
        <taxon>Microbotryales</taxon>
        <taxon>Microbotryaceae</taxon>
        <taxon>Microbotryum</taxon>
    </lineage>
</organism>
<dbReference type="GO" id="GO:0004222">
    <property type="term" value="F:metalloendopeptidase activity"/>
    <property type="evidence" value="ECO:0007669"/>
    <property type="project" value="InterPro"/>
</dbReference>
<evidence type="ECO:0000259" key="9">
    <source>
        <dbReference type="Pfam" id="PF05193"/>
    </source>
</evidence>
<feature type="compositionally biased region" description="Polar residues" evidence="7">
    <location>
        <begin position="46"/>
        <end position="59"/>
    </location>
</feature>
<evidence type="ECO:0000256" key="7">
    <source>
        <dbReference type="SAM" id="MobiDB-lite"/>
    </source>
</evidence>
<comment type="similarity">
    <text evidence="1">Belongs to the peptidase M16 family.</text>
</comment>
<dbReference type="InterPro" id="IPR001431">
    <property type="entry name" value="Pept_M16_Zn_BS"/>
</dbReference>
<gene>
    <name evidence="12" type="ORF">BZ3500_MVSOF-1268-A1-R1_CHR8-1G09784</name>
</gene>
<keyword evidence="3" id="KW-0479">Metal-binding</keyword>
<evidence type="ECO:0000256" key="1">
    <source>
        <dbReference type="ARBA" id="ARBA00007261"/>
    </source>
</evidence>
<evidence type="ECO:0000259" key="10">
    <source>
        <dbReference type="Pfam" id="PF16187"/>
    </source>
</evidence>
<proteinExistence type="inferred from homology"/>
<feature type="domain" description="Peptidase M16 C-terminal" evidence="9">
    <location>
        <begin position="397"/>
        <end position="574"/>
    </location>
</feature>
<dbReference type="InterPro" id="IPR011765">
    <property type="entry name" value="Pept_M16_N"/>
</dbReference>
<dbReference type="GO" id="GO:0051603">
    <property type="term" value="P:proteolysis involved in protein catabolic process"/>
    <property type="evidence" value="ECO:0007669"/>
    <property type="project" value="TreeGrafter"/>
</dbReference>
<feature type="domain" description="Coenzyme PQQ synthesis protein F-like C-terminal lobe" evidence="11">
    <location>
        <begin position="971"/>
        <end position="1069"/>
    </location>
</feature>
<dbReference type="InterPro" id="IPR011249">
    <property type="entry name" value="Metalloenz_LuxS/M16"/>
</dbReference>
<keyword evidence="2" id="KW-0645">Protease</keyword>
<evidence type="ECO:0000259" key="11">
    <source>
        <dbReference type="Pfam" id="PF22456"/>
    </source>
</evidence>
<feature type="region of interest" description="Disordered" evidence="7">
    <location>
        <begin position="15"/>
        <end position="59"/>
    </location>
</feature>
<dbReference type="Proteomes" id="UP000249723">
    <property type="component" value="Unassembled WGS sequence"/>
</dbReference>
<sequence>MLSTAVAARRPLSALASSRSPSSLGRPFAALASSSRSSSSGTSTSNRAVTRTGTGSDTRSASLLSYPNFWSHKPFLFSRSAPCSVARRPGSCPLLLVRNMATQLNGTTTNGLSNGHGTSTSRSRQPNAPSPFIITDGNPLDHLLDGYKVRNDLDIPYAVFEHEIENSPNDDRQHRSVLISSLCPLTERITDLPALVLHSSSLVMLKNGMEVLLISDPKADKAAAAMDVKVGHLSDPEDLQGLAHFCEHLMFMGTEKVRFHCRHNTYRAFANPPICPCEQYPKENDYTEFLTQHSGSSNAFTGLDQTCYYFDVEPASLFPALDRFAQFFIAPLFDPSCTAREANAVHSENSKNLQSDMWRFFQLDKSTSSKSHAYWRFGTGNKDSLGFEPPREGLDVRERLLDWQAKHYSANICKLVVLAKDPLDVLTRQVVETFSPAPNRHLSAPEFPGSPYSADEVQRILYVKSVKDTRHLELSFPFPDESAYYATKPGSFLSHLIGHEGEGSILSLLKKKGWANSMSAGAGNGARGFEFFKINVDLTVEGLQHHEDVSAIIFAYFDLLRSHPPSEWAFDEVAQLSKLAFRFKEKGSPTNTAMGLALSMSKPFPREKLLSAPWLSTEWNPEIVVDLIGKLKPENCRILVAANEPIGDRVYDQKERWYGTEYTIEPMSDKLLKHASAESHPELHMPKPNAFVPKDIEIKNKTEVEKPAKRPLSLRNTPIARLWYKKDDRWWVPRAGVFVLIRSPIVDDTPLHSVQSRLVTELVRDALAEYSYDAELAGLSYTFEIQGGGIIVTFDGYNDKLPLLAQVVIDKLMNFTIDPERYELIVDQLRRAYTNNRLDQPYNHAIFTAGYLTTETMWTREEQLEELANITVENLTEYKTNIFKRGHIEMLVHGNMLKDEAISMCKMVETTVNPQPLTLEELRSRRALIPHRGDTLTRSPVYNPSNDQSAIEQLTYIGDIYDDLERCKLSLFATIVSEPLFDTLRTQQQLGYIVSSGTRRSIGFIAFRLIVQSDRDATYVEERVDEFWSEYLTVLETMSDEEFGKYRSAVVSKKLEDHKNMWEESSFFWLAIQAGWYDFEQKARDATVVESLTKDDIIDFFKRHFLDKENRRRISVHLNSQRLDTDRLARLGPLVQQMGLPVPQEMQKLVASRPTLEQLKSVAGEMLKQAGQDEAMVEAILAQVEQVLTTRTAPDGVKVVEEAQRTEFKNSLERGPYATPVAEYSDLLQKF</sequence>
<evidence type="ECO:0000256" key="2">
    <source>
        <dbReference type="ARBA" id="ARBA00022670"/>
    </source>
</evidence>
<name>A0A2X0LR78_9BASI</name>
<evidence type="ECO:0000256" key="6">
    <source>
        <dbReference type="ARBA" id="ARBA00023049"/>
    </source>
</evidence>